<proteinExistence type="predicted"/>
<dbReference type="Proteomes" id="UP001652445">
    <property type="component" value="Unassembled WGS sequence"/>
</dbReference>
<comment type="caution">
    <text evidence="2">The sequence shown here is derived from an EMBL/GenBank/DDBJ whole genome shotgun (WGS) entry which is preliminary data.</text>
</comment>
<feature type="transmembrane region" description="Helical" evidence="1">
    <location>
        <begin position="7"/>
        <end position="31"/>
    </location>
</feature>
<keyword evidence="1" id="KW-1133">Transmembrane helix</keyword>
<sequence>MKQIWGCLFMWTFISFMSFMAFLACLIGGIVSTFQKNGLHTKYFILTGSLLVLFILLVIASPKTSTDSNIIASVAPVPAPGKAELDAATKSASAEKSQAKLKSETEAKKKVEQKNNNLPVSLGMYPEQFQDVFNDIAGKFQPVFNIDSINVEEGNALNAFSYMLKDELGIIGLVNKHDGNLQSLAIAGKEDGSIDTTKALTTAIHVLIKATNVTMSSKEISALMDELGIFDGNAKKLNKSIILNGVRYSTGYTEKFGVSLMISNANDANYAR</sequence>
<organism evidence="2 3">
    <name type="scientific">Paenibacillus baimaensis</name>
    <dbReference type="NCBI Taxonomy" id="2982185"/>
    <lineage>
        <taxon>Bacteria</taxon>
        <taxon>Bacillati</taxon>
        <taxon>Bacillota</taxon>
        <taxon>Bacilli</taxon>
        <taxon>Bacillales</taxon>
        <taxon>Paenibacillaceae</taxon>
        <taxon>Paenibacillus</taxon>
    </lineage>
</organism>
<evidence type="ECO:0000256" key="1">
    <source>
        <dbReference type="SAM" id="Phobius"/>
    </source>
</evidence>
<dbReference type="EMBL" id="JAOQIO010000034">
    <property type="protein sequence ID" value="MCU6792788.1"/>
    <property type="molecule type" value="Genomic_DNA"/>
</dbReference>
<keyword evidence="1" id="KW-0812">Transmembrane</keyword>
<keyword evidence="1" id="KW-0472">Membrane</keyword>
<reference evidence="2 3" key="1">
    <citation type="submission" date="2022-09" db="EMBL/GenBank/DDBJ databases">
        <authorList>
            <person name="Han X.L."/>
            <person name="Wang Q."/>
            <person name="Lu T."/>
        </authorList>
    </citation>
    <scope>NUCLEOTIDE SEQUENCE [LARGE SCALE GENOMIC DNA]</scope>
    <source>
        <strain evidence="2 3">WQ 127069</strain>
    </source>
</reference>
<accession>A0ABT2UDS2</accession>
<protein>
    <submittedName>
        <fullName evidence="2">Uncharacterized protein</fullName>
    </submittedName>
</protein>
<gene>
    <name evidence="2" type="ORF">OB236_11715</name>
</gene>
<dbReference type="PROSITE" id="PS51257">
    <property type="entry name" value="PROKAR_LIPOPROTEIN"/>
    <property type="match status" value="1"/>
</dbReference>
<keyword evidence="3" id="KW-1185">Reference proteome</keyword>
<name>A0ABT2UDS2_9BACL</name>
<feature type="transmembrane region" description="Helical" evidence="1">
    <location>
        <begin position="43"/>
        <end position="60"/>
    </location>
</feature>
<evidence type="ECO:0000313" key="2">
    <source>
        <dbReference type="EMBL" id="MCU6792788.1"/>
    </source>
</evidence>
<evidence type="ECO:0000313" key="3">
    <source>
        <dbReference type="Proteomes" id="UP001652445"/>
    </source>
</evidence>